<organism evidence="1 2">
    <name type="scientific">Alkalicoccobacillus porphyridii</name>
    <dbReference type="NCBI Taxonomy" id="2597270"/>
    <lineage>
        <taxon>Bacteria</taxon>
        <taxon>Bacillati</taxon>
        <taxon>Bacillota</taxon>
        <taxon>Bacilli</taxon>
        <taxon>Bacillales</taxon>
        <taxon>Bacillaceae</taxon>
        <taxon>Alkalicoccobacillus</taxon>
    </lineage>
</organism>
<dbReference type="InterPro" id="IPR006059">
    <property type="entry name" value="SBP"/>
</dbReference>
<comment type="caution">
    <text evidence="1">The sequence shown here is derived from an EMBL/GenBank/DDBJ whole genome shotgun (WGS) entry which is preliminary data.</text>
</comment>
<dbReference type="InterPro" id="IPR050490">
    <property type="entry name" value="Bact_solute-bd_prot1"/>
</dbReference>
<dbReference type="Gene3D" id="3.40.190.10">
    <property type="entry name" value="Periplasmic binding protein-like II"/>
    <property type="match status" value="1"/>
</dbReference>
<dbReference type="PROSITE" id="PS51257">
    <property type="entry name" value="PROKAR_LIPOPROTEIN"/>
    <property type="match status" value="1"/>
</dbReference>
<dbReference type="AlphaFoldDB" id="A0A554A2K6"/>
<dbReference type="OrthoDB" id="2643984at2"/>
<dbReference type="SUPFAM" id="SSF53850">
    <property type="entry name" value="Periplasmic binding protein-like II"/>
    <property type="match status" value="1"/>
</dbReference>
<proteinExistence type="predicted"/>
<keyword evidence="2" id="KW-1185">Reference proteome</keyword>
<accession>A0A554A2K6</accession>
<dbReference type="PANTHER" id="PTHR43649">
    <property type="entry name" value="ARABINOSE-BINDING PROTEIN-RELATED"/>
    <property type="match status" value="1"/>
</dbReference>
<evidence type="ECO:0000313" key="1">
    <source>
        <dbReference type="EMBL" id="TSB47886.1"/>
    </source>
</evidence>
<protein>
    <submittedName>
        <fullName evidence="1">Extracellular solute-binding protein</fullName>
    </submittedName>
</protein>
<reference evidence="1 2" key="1">
    <citation type="submission" date="2019-07" db="EMBL/GenBank/DDBJ databases">
        <authorList>
            <person name="Park Y.J."/>
            <person name="Jeong S.E."/>
            <person name="Jung H.S."/>
        </authorList>
    </citation>
    <scope>NUCLEOTIDE SEQUENCE [LARGE SCALE GENOMIC DNA]</scope>
    <source>
        <strain evidence="2">P16(2019)</strain>
    </source>
</reference>
<dbReference type="Proteomes" id="UP000318521">
    <property type="component" value="Unassembled WGS sequence"/>
</dbReference>
<name>A0A554A2K6_9BACI</name>
<sequence>MNLSNKWFVGVSLSAIVLVTGCSNEGSGDGDSDQTTIRVHHWYNEEQDNWDEVFAAYEEETGIKIESVTPENNDANETLQQIDLAAASGDQLDVIMVNDAANYSQRISQGMFEPLNDYLDEAGIQYEDDYQNDTSVDNQYYALPGKYNQSFVMLNEDALDEAGLDIPVDWTWDDYMDYAEALTEGEGSSKRYGTFFHTWVDYVKLAAMNQSEQSNLVQDDGVTSNINSDIIRQSLEIRQRGIDEGSATPHADTISLDLNYRPQFFSESAAMIMTGSWMINEAGGRPEEPSTFRTAFAPYPKANDNDPITTPAGLDFLTVYSGSDHKQEAFDFIRWYTTEGILDQGMYYPDYKNADIDTVLDNLLDNTPNIEMVNRDSLQATLEASEPADMNIPVPYIGEVVTAYMNETDRFLLEEQDLETTIERAEESVQQVIDNNAN</sequence>
<dbReference type="Pfam" id="PF01547">
    <property type="entry name" value="SBP_bac_1"/>
    <property type="match status" value="1"/>
</dbReference>
<dbReference type="EMBL" id="VLXZ01000002">
    <property type="protein sequence ID" value="TSB47886.1"/>
    <property type="molecule type" value="Genomic_DNA"/>
</dbReference>
<dbReference type="RefSeq" id="WP_143847530.1">
    <property type="nucleotide sequence ID" value="NZ_VLXZ01000002.1"/>
</dbReference>
<gene>
    <name evidence="1" type="ORF">FN960_05105</name>
</gene>
<evidence type="ECO:0000313" key="2">
    <source>
        <dbReference type="Proteomes" id="UP000318521"/>
    </source>
</evidence>
<dbReference type="PANTHER" id="PTHR43649:SF30">
    <property type="entry name" value="ABC TRANSPORTER SUBSTRATE-BINDING PROTEIN"/>
    <property type="match status" value="1"/>
</dbReference>